<dbReference type="NCBIfam" id="TIGR02609">
    <property type="entry name" value="doc_partner"/>
    <property type="match status" value="1"/>
</dbReference>
<comment type="caution">
    <text evidence="2">The sequence shown here is derived from an EMBL/GenBank/DDBJ whole genome shotgun (WGS) entry which is preliminary data.</text>
</comment>
<dbReference type="EMBL" id="JACYFG010000040">
    <property type="protein sequence ID" value="MBD5781359.1"/>
    <property type="molecule type" value="Genomic_DNA"/>
</dbReference>
<accession>A0A927FAL2</accession>
<sequence length="76" mass="8707">MPIELKIRKIGNSYGVVLPKEALQHLKVEEGQSLYLTEGPEDSYRVVASDPDLAKSMELFKDISRRYRNTLKELAK</sequence>
<dbReference type="InterPro" id="IPR037914">
    <property type="entry name" value="SpoVT-AbrB_sf"/>
</dbReference>
<feature type="domain" description="SpoVT-AbrB" evidence="1">
    <location>
        <begin position="8"/>
        <end position="54"/>
    </location>
</feature>
<keyword evidence="3" id="KW-1185">Reference proteome</keyword>
<dbReference type="Proteomes" id="UP000622317">
    <property type="component" value="Unassembled WGS sequence"/>
</dbReference>
<dbReference type="AlphaFoldDB" id="A0A927FAL2"/>
<reference evidence="2" key="1">
    <citation type="submission" date="2020-09" db="EMBL/GenBank/DDBJ databases">
        <title>Pelagicoccus enzymogenes sp. nov. with an EPS production, isolated from marine sediment.</title>
        <authorList>
            <person name="Feng X."/>
        </authorList>
    </citation>
    <scope>NUCLEOTIDE SEQUENCE</scope>
    <source>
        <strain evidence="2">NFK12</strain>
    </source>
</reference>
<evidence type="ECO:0000313" key="3">
    <source>
        <dbReference type="Proteomes" id="UP000622317"/>
    </source>
</evidence>
<organism evidence="2 3">
    <name type="scientific">Pelagicoccus enzymogenes</name>
    <dbReference type="NCBI Taxonomy" id="2773457"/>
    <lineage>
        <taxon>Bacteria</taxon>
        <taxon>Pseudomonadati</taxon>
        <taxon>Verrucomicrobiota</taxon>
        <taxon>Opitutia</taxon>
        <taxon>Puniceicoccales</taxon>
        <taxon>Pelagicoccaceae</taxon>
        <taxon>Pelagicoccus</taxon>
    </lineage>
</organism>
<gene>
    <name evidence="2" type="ORF">IEN85_17795</name>
</gene>
<dbReference type="Pfam" id="PF04014">
    <property type="entry name" value="MazE_antitoxin"/>
    <property type="match status" value="1"/>
</dbReference>
<proteinExistence type="predicted"/>
<dbReference type="GO" id="GO:0003677">
    <property type="term" value="F:DNA binding"/>
    <property type="evidence" value="ECO:0007669"/>
    <property type="project" value="UniProtKB-KW"/>
</dbReference>
<dbReference type="Gene3D" id="2.10.260.10">
    <property type="match status" value="1"/>
</dbReference>
<evidence type="ECO:0000313" key="2">
    <source>
        <dbReference type="EMBL" id="MBD5781359.1"/>
    </source>
</evidence>
<keyword evidence="2" id="KW-0238">DNA-binding</keyword>
<dbReference type="SMART" id="SM00966">
    <property type="entry name" value="SpoVT_AbrB"/>
    <property type="match status" value="1"/>
</dbReference>
<name>A0A927FAL2_9BACT</name>
<evidence type="ECO:0000259" key="1">
    <source>
        <dbReference type="SMART" id="SM00966"/>
    </source>
</evidence>
<protein>
    <submittedName>
        <fullName evidence="2">AbrB/MazE/SpoVT family DNA-binding domain-containing protein</fullName>
    </submittedName>
</protein>
<dbReference type="InterPro" id="IPR013432">
    <property type="entry name" value="Doc_partner"/>
</dbReference>
<dbReference type="SUPFAM" id="SSF89447">
    <property type="entry name" value="AbrB/MazE/MraZ-like"/>
    <property type="match status" value="1"/>
</dbReference>
<dbReference type="RefSeq" id="WP_191618457.1">
    <property type="nucleotide sequence ID" value="NZ_JACYFG010000040.1"/>
</dbReference>
<dbReference type="InterPro" id="IPR007159">
    <property type="entry name" value="SpoVT-AbrB_dom"/>
</dbReference>